<dbReference type="EMBL" id="CAKOFQ010007263">
    <property type="protein sequence ID" value="CAH1996669.1"/>
    <property type="molecule type" value="Genomic_DNA"/>
</dbReference>
<proteinExistence type="predicted"/>
<feature type="coiled-coil region" evidence="1">
    <location>
        <begin position="145"/>
        <end position="325"/>
    </location>
</feature>
<dbReference type="AlphaFoldDB" id="A0A9P0LPV0"/>
<accession>A0A9P0LPV0</accession>
<name>A0A9P0LPV0_ACAOB</name>
<keyword evidence="3" id="KW-0812">Transmembrane</keyword>
<sequence length="647" mass="73978">MNLFLLNCQAMVVVSGSWMKNVTSYPAPPAVNVTSSNQEVMSGSVVLHNDMAARAVLISRFNSHPFQERLLTLDQPVKDTKSSNGTFVNNKRLSAETDTHQLFSGDVVQFGVDVVENNRKVTHGCIIATIKLYLPDGKEAKALGKQEANQREQCLESKLSALQHVVDETRKSAEESWRTYVGEERLLSRVSALENQLQQAGKQWTEEKVKEELGKLQADNESYQIAAKEALEKLHAEKLEALALATEQERAKATAEQEARIAKEEVEQINSELESLARKLFICQVESEEQRIKWEKREEELESKLEAETMKLADLQLQLHELNALSLPEFQNLALMEHPGGKHIYKEDSKCKEDILAENDLSEEALNKSNGIDNHISLTVMPVEENPEFANHDDTKSSITTIGISETTKRVSIKLPEAELIREEQKNDQEDSEMSEKEKYTEKSDTSRSNDNEEEEEDDQVDSKTLKCQFQSMQAELKRRIEALESILTTKESYMTELSRCLAEEKELSLQRRVEAEQLKQELEQQTKEICNESQQYKDKIDLLTKELESAQTKLKEVDENVKEKELDTSKSSTVTYEELISVEEELVLIKERFAQITEEKLKLQRDLVSMTEQYRMVCNSSHNKYFFYVAPLVFMVLYLLISAMIS</sequence>
<keyword evidence="3" id="KW-1133">Transmembrane helix</keyword>
<evidence type="ECO:0000259" key="4">
    <source>
        <dbReference type="PROSITE" id="PS50006"/>
    </source>
</evidence>
<evidence type="ECO:0000313" key="6">
    <source>
        <dbReference type="Proteomes" id="UP001152888"/>
    </source>
</evidence>
<dbReference type="InterPro" id="IPR000253">
    <property type="entry name" value="FHA_dom"/>
</dbReference>
<dbReference type="PANTHER" id="PTHR15715">
    <property type="entry name" value="CENTROSOMAL PROTEIN OF 170 KDA"/>
    <property type="match status" value="1"/>
</dbReference>
<feature type="coiled-coil region" evidence="1">
    <location>
        <begin position="506"/>
        <end position="568"/>
    </location>
</feature>
<feature type="region of interest" description="Disordered" evidence="2">
    <location>
        <begin position="420"/>
        <end position="466"/>
    </location>
</feature>
<dbReference type="OrthoDB" id="687730at2759"/>
<gene>
    <name evidence="5" type="ORF">ACAOBT_LOCUS23317</name>
</gene>
<feature type="transmembrane region" description="Helical" evidence="3">
    <location>
        <begin position="626"/>
        <end position="646"/>
    </location>
</feature>
<dbReference type="PROSITE" id="PS50006">
    <property type="entry name" value="FHA_DOMAIN"/>
    <property type="match status" value="1"/>
</dbReference>
<dbReference type="Gene3D" id="2.60.200.20">
    <property type="match status" value="1"/>
</dbReference>
<organism evidence="5 6">
    <name type="scientific">Acanthoscelides obtectus</name>
    <name type="common">Bean weevil</name>
    <name type="synonym">Bruchus obtectus</name>
    <dbReference type="NCBI Taxonomy" id="200917"/>
    <lineage>
        <taxon>Eukaryota</taxon>
        <taxon>Metazoa</taxon>
        <taxon>Ecdysozoa</taxon>
        <taxon>Arthropoda</taxon>
        <taxon>Hexapoda</taxon>
        <taxon>Insecta</taxon>
        <taxon>Pterygota</taxon>
        <taxon>Neoptera</taxon>
        <taxon>Endopterygota</taxon>
        <taxon>Coleoptera</taxon>
        <taxon>Polyphaga</taxon>
        <taxon>Cucujiformia</taxon>
        <taxon>Chrysomeloidea</taxon>
        <taxon>Chrysomelidae</taxon>
        <taxon>Bruchinae</taxon>
        <taxon>Bruchini</taxon>
        <taxon>Acanthoscelides</taxon>
    </lineage>
</organism>
<evidence type="ECO:0000313" key="5">
    <source>
        <dbReference type="EMBL" id="CAH1996669.1"/>
    </source>
</evidence>
<dbReference type="PANTHER" id="PTHR15715:SF37">
    <property type="entry name" value="LD47843P"/>
    <property type="match status" value="1"/>
</dbReference>
<dbReference type="Proteomes" id="UP001152888">
    <property type="component" value="Unassembled WGS sequence"/>
</dbReference>
<protein>
    <recommendedName>
        <fullName evidence="4">FHA domain-containing protein</fullName>
    </recommendedName>
</protein>
<evidence type="ECO:0000256" key="2">
    <source>
        <dbReference type="SAM" id="MobiDB-lite"/>
    </source>
</evidence>
<keyword evidence="1" id="KW-0175">Coiled coil</keyword>
<dbReference type="InterPro" id="IPR051176">
    <property type="entry name" value="Cent_Immune-Sig_Mod"/>
</dbReference>
<feature type="domain" description="FHA" evidence="4">
    <location>
        <begin position="40"/>
        <end position="93"/>
    </location>
</feature>
<keyword evidence="6" id="KW-1185">Reference proteome</keyword>
<comment type="caution">
    <text evidence="5">The sequence shown here is derived from an EMBL/GenBank/DDBJ whole genome shotgun (WGS) entry which is preliminary data.</text>
</comment>
<dbReference type="SUPFAM" id="SSF49879">
    <property type="entry name" value="SMAD/FHA domain"/>
    <property type="match status" value="1"/>
</dbReference>
<dbReference type="Pfam" id="PF00498">
    <property type="entry name" value="FHA"/>
    <property type="match status" value="1"/>
</dbReference>
<keyword evidence="3" id="KW-0472">Membrane</keyword>
<reference evidence="5" key="1">
    <citation type="submission" date="2022-03" db="EMBL/GenBank/DDBJ databases">
        <authorList>
            <person name="Sayadi A."/>
        </authorList>
    </citation>
    <scope>NUCLEOTIDE SEQUENCE</scope>
</reference>
<dbReference type="InterPro" id="IPR008984">
    <property type="entry name" value="SMAD_FHA_dom_sf"/>
</dbReference>
<feature type="compositionally biased region" description="Basic and acidic residues" evidence="2">
    <location>
        <begin position="420"/>
        <end position="451"/>
    </location>
</feature>
<evidence type="ECO:0000256" key="1">
    <source>
        <dbReference type="SAM" id="Coils"/>
    </source>
</evidence>
<evidence type="ECO:0000256" key="3">
    <source>
        <dbReference type="SAM" id="Phobius"/>
    </source>
</evidence>